<feature type="transmembrane region" description="Helical" evidence="1">
    <location>
        <begin position="90"/>
        <end position="111"/>
    </location>
</feature>
<reference evidence="2 3" key="1">
    <citation type="submission" date="2024-06" db="EMBL/GenBank/DDBJ databases">
        <authorList>
            <person name="Kaempfer P."/>
            <person name="Viver T."/>
        </authorList>
    </citation>
    <scope>NUCLEOTIDE SEQUENCE [LARGE SCALE GENOMIC DNA]</scope>
    <source>
        <strain evidence="2 3">ST-119</strain>
    </source>
</reference>
<keyword evidence="1" id="KW-1133">Transmembrane helix</keyword>
<sequence length="185" mass="20360">MEQNNTAVQPVKTGKAAVNYGVIFGVIMILEFIIAYALDINPQQNKTIGLINSILNNLILPVLFIALACNYFKKQNGGYIKFGESLKTGVATTVIAAAVFAVFNIVFYLIFPEAQAEILQKVKEAQVATNPNLTAEQLKMTIKVTEMFMKPYIAFPVTIIIYAFLGLIYSLLVGAIVKKEKPGTY</sequence>
<evidence type="ECO:0000313" key="3">
    <source>
        <dbReference type="Proteomes" id="UP001629156"/>
    </source>
</evidence>
<proteinExistence type="predicted"/>
<dbReference type="Pfam" id="PF13858">
    <property type="entry name" value="DUF4199"/>
    <property type="match status" value="1"/>
</dbReference>
<keyword evidence="1" id="KW-0472">Membrane</keyword>
<accession>A0ABW8YXI8</accession>
<comment type="caution">
    <text evidence="2">The sequence shown here is derived from an EMBL/GenBank/DDBJ whole genome shotgun (WGS) entry which is preliminary data.</text>
</comment>
<evidence type="ECO:0000313" key="2">
    <source>
        <dbReference type="EMBL" id="MFL9843798.1"/>
    </source>
</evidence>
<dbReference type="RefSeq" id="WP_408084048.1">
    <property type="nucleotide sequence ID" value="NZ_JBELPZ010000003.1"/>
</dbReference>
<feature type="transmembrane region" description="Helical" evidence="1">
    <location>
        <begin position="20"/>
        <end position="38"/>
    </location>
</feature>
<dbReference type="Proteomes" id="UP001629156">
    <property type="component" value="Unassembled WGS sequence"/>
</dbReference>
<gene>
    <name evidence="2" type="ORF">ABS766_05130</name>
</gene>
<organism evidence="2 3">
    <name type="scientific">Flavobacterium rhizosphaerae</name>
    <dbReference type="NCBI Taxonomy" id="3163298"/>
    <lineage>
        <taxon>Bacteria</taxon>
        <taxon>Pseudomonadati</taxon>
        <taxon>Bacteroidota</taxon>
        <taxon>Flavobacteriia</taxon>
        <taxon>Flavobacteriales</taxon>
        <taxon>Flavobacteriaceae</taxon>
        <taxon>Flavobacterium</taxon>
    </lineage>
</organism>
<dbReference type="EMBL" id="JBELPZ010000003">
    <property type="protein sequence ID" value="MFL9843798.1"/>
    <property type="molecule type" value="Genomic_DNA"/>
</dbReference>
<protein>
    <submittedName>
        <fullName evidence="2">DUF4199 domain-containing protein</fullName>
    </submittedName>
</protein>
<name>A0ABW8YXI8_9FLAO</name>
<evidence type="ECO:0000256" key="1">
    <source>
        <dbReference type="SAM" id="Phobius"/>
    </source>
</evidence>
<keyword evidence="3" id="KW-1185">Reference proteome</keyword>
<dbReference type="InterPro" id="IPR025250">
    <property type="entry name" value="DUF4199"/>
</dbReference>
<feature type="transmembrane region" description="Helical" evidence="1">
    <location>
        <begin position="153"/>
        <end position="177"/>
    </location>
</feature>
<keyword evidence="1" id="KW-0812">Transmembrane</keyword>
<feature type="transmembrane region" description="Helical" evidence="1">
    <location>
        <begin position="50"/>
        <end position="69"/>
    </location>
</feature>